<dbReference type="SUPFAM" id="SSF55785">
    <property type="entry name" value="PYP-like sensor domain (PAS domain)"/>
    <property type="match status" value="1"/>
</dbReference>
<dbReference type="PROSITE" id="PS50110">
    <property type="entry name" value="RESPONSE_REGULATORY"/>
    <property type="match status" value="2"/>
</dbReference>
<dbReference type="Pfam" id="PF08447">
    <property type="entry name" value="PAS_3"/>
    <property type="match status" value="1"/>
</dbReference>
<keyword evidence="3 8" id="KW-0597">Phosphoprotein</keyword>
<evidence type="ECO:0000259" key="9">
    <source>
        <dbReference type="PROSITE" id="PS50109"/>
    </source>
</evidence>
<accession>K9X1J6</accession>
<dbReference type="Pfam" id="PF00072">
    <property type="entry name" value="Response_reg"/>
    <property type="match status" value="2"/>
</dbReference>
<dbReference type="InterPro" id="IPR000014">
    <property type="entry name" value="PAS"/>
</dbReference>
<dbReference type="GO" id="GO:0000155">
    <property type="term" value="F:phosphorelay sensor kinase activity"/>
    <property type="evidence" value="ECO:0007669"/>
    <property type="project" value="InterPro"/>
</dbReference>
<evidence type="ECO:0000259" key="12">
    <source>
        <dbReference type="PROSITE" id="PS50113"/>
    </source>
</evidence>
<evidence type="ECO:0000256" key="3">
    <source>
        <dbReference type="ARBA" id="ARBA00022553"/>
    </source>
</evidence>
<dbReference type="InterPro" id="IPR001789">
    <property type="entry name" value="Sig_transdc_resp-reg_receiver"/>
</dbReference>
<dbReference type="SUPFAM" id="SSF55874">
    <property type="entry name" value="ATPase domain of HSP90 chaperone/DNA topoisomerase II/histidine kinase"/>
    <property type="match status" value="1"/>
</dbReference>
<feature type="modified residue" description="4-aspartylphosphate" evidence="8">
    <location>
        <position position="57"/>
    </location>
</feature>
<dbReference type="InterPro" id="IPR004358">
    <property type="entry name" value="Sig_transdc_His_kin-like_C"/>
</dbReference>
<dbReference type="Pfam" id="PF02518">
    <property type="entry name" value="HATPase_c"/>
    <property type="match status" value="1"/>
</dbReference>
<dbReference type="SUPFAM" id="SSF47384">
    <property type="entry name" value="Homodimeric domain of signal transducing histidine kinase"/>
    <property type="match status" value="1"/>
</dbReference>
<dbReference type="Gene3D" id="1.10.287.130">
    <property type="match status" value="1"/>
</dbReference>
<dbReference type="NCBIfam" id="TIGR00229">
    <property type="entry name" value="sensory_box"/>
    <property type="match status" value="1"/>
</dbReference>
<gene>
    <name evidence="13" type="ORF">Cylst_3792</name>
</gene>
<dbReference type="EC" id="2.7.13.3" evidence="2"/>
<keyword evidence="5 13" id="KW-0418">Kinase</keyword>
<dbReference type="SMART" id="SM00387">
    <property type="entry name" value="HATPase_c"/>
    <property type="match status" value="1"/>
</dbReference>
<protein>
    <recommendedName>
        <fullName evidence="2">histidine kinase</fullName>
        <ecNumber evidence="2">2.7.13.3</ecNumber>
    </recommendedName>
</protein>
<feature type="domain" description="Response regulatory" evidence="10">
    <location>
        <begin position="600"/>
        <end position="718"/>
    </location>
</feature>
<dbReference type="InterPro" id="IPR003661">
    <property type="entry name" value="HisK_dim/P_dom"/>
</dbReference>
<name>K9X1J6_9NOST</name>
<feature type="modified residue" description="4-aspartylphosphate" evidence="8">
    <location>
        <position position="649"/>
    </location>
</feature>
<keyword evidence="14" id="KW-1185">Reference proteome</keyword>
<evidence type="ECO:0000259" key="10">
    <source>
        <dbReference type="PROSITE" id="PS50110"/>
    </source>
</evidence>
<evidence type="ECO:0000256" key="8">
    <source>
        <dbReference type="PROSITE-ProRule" id="PRU00169"/>
    </source>
</evidence>
<dbReference type="Gene3D" id="3.40.50.2300">
    <property type="match status" value="2"/>
</dbReference>
<comment type="function">
    <text evidence="7">Photoreceptor which exists in two forms that are reversibly interconvertible by light: the R form that absorbs maximally in the red region of the spectrum and the FR form that absorbs maximally in the far-red region.</text>
</comment>
<dbReference type="Gene3D" id="3.30.450.20">
    <property type="entry name" value="PAS domain"/>
    <property type="match status" value="1"/>
</dbReference>
<dbReference type="SMART" id="SM00091">
    <property type="entry name" value="PAS"/>
    <property type="match status" value="1"/>
</dbReference>
<proteinExistence type="predicted"/>
<evidence type="ECO:0000313" key="14">
    <source>
        <dbReference type="Proteomes" id="UP000010475"/>
    </source>
</evidence>
<dbReference type="PANTHER" id="PTHR43547:SF2">
    <property type="entry name" value="HYBRID SIGNAL TRANSDUCTION HISTIDINE KINASE C"/>
    <property type="match status" value="1"/>
</dbReference>
<dbReference type="InterPro" id="IPR000700">
    <property type="entry name" value="PAS-assoc_C"/>
</dbReference>
<dbReference type="InterPro" id="IPR035965">
    <property type="entry name" value="PAS-like_dom_sf"/>
</dbReference>
<dbReference type="InterPro" id="IPR001610">
    <property type="entry name" value="PAC"/>
</dbReference>
<keyword evidence="4 13" id="KW-0808">Transferase</keyword>
<dbReference type="PROSITE" id="PS50109">
    <property type="entry name" value="HIS_KIN"/>
    <property type="match status" value="1"/>
</dbReference>
<dbReference type="STRING" id="56107.Cylst_3792"/>
<dbReference type="InterPro" id="IPR013655">
    <property type="entry name" value="PAS_fold_3"/>
</dbReference>
<evidence type="ECO:0000256" key="1">
    <source>
        <dbReference type="ARBA" id="ARBA00000085"/>
    </source>
</evidence>
<evidence type="ECO:0000256" key="5">
    <source>
        <dbReference type="ARBA" id="ARBA00022777"/>
    </source>
</evidence>
<dbReference type="Gene3D" id="3.30.565.10">
    <property type="entry name" value="Histidine kinase-like ATPase, C-terminal domain"/>
    <property type="match status" value="1"/>
</dbReference>
<sequence length="725" mass="80258">MAFDAKVNILLVDDHSENLLALEAILQSLGQNLVRATSGAQALRCLLSQDFAVILLDVQMPDMDGFETATLIRQRERSHFTPIIFLTAFSTSDSMVFKGYSLGAVDYLFKPLDSEILRSKVAAFVDLFQKTAEVERQAAELMAVNAQLRKSEEQFRSLSACSPVGIFLTDIAGRCTYTNPRYQSILGLNPTESLAADWWQSLYPEDQPQALAEWFICIREGREYSREFRILTPAGILRWVSLRSSPMFSDQGEVVSYVGTIEDISDRQQAEEERTKLIREQAALKEAKAANRMKDEFLATLSHELRTPLNSILGWSKLLRNRKLDPKAITRALETIERNALLQEQLIEDILDVSRIIRGKLYLNLCSINLVSVIEAAVDTVRLQAEAKNILFNFLIVSTDTAKPKTITLQDKEEFTPSVPPSSSSFAVSLAPPSLPFLVSGDPDRLQQVVWNLLTNAIKFTAEGGRVEIKLSAVSHPETQQTAQSYAQIQVSDTGIGIKPDFLAYVFDRFRQADGSTTRTQTGLGLGLAIARHLVELHGGSIHADSPGEGLGATFTVKLPLLNVEDSLPVEESSLTKQTEATLEPNSPKLLHPLPLDNLLVLVVDDDPDTRHFLTIALEESGARVTAVDSVDQALSKIQQYPPDILISDIGMPTEDGYTLIRRLRRLEAEQGSQIPAIALTAYAREEDSTEALAAGFNMYASKPVELTTLINMVTKLVGRNCHVE</sequence>
<dbReference type="CDD" id="cd16922">
    <property type="entry name" value="HATPase_EvgS-ArcB-TorS-like"/>
    <property type="match status" value="1"/>
</dbReference>
<feature type="domain" description="Response regulatory" evidence="10">
    <location>
        <begin position="8"/>
        <end position="125"/>
    </location>
</feature>
<dbReference type="CDD" id="cd00082">
    <property type="entry name" value="HisKA"/>
    <property type="match status" value="1"/>
</dbReference>
<dbReference type="CDD" id="cd17546">
    <property type="entry name" value="REC_hyHK_CKI1_RcsC-like"/>
    <property type="match status" value="1"/>
</dbReference>
<dbReference type="AlphaFoldDB" id="K9X1J6"/>
<feature type="domain" description="PAS" evidence="11">
    <location>
        <begin position="151"/>
        <end position="207"/>
    </location>
</feature>
<evidence type="ECO:0000256" key="6">
    <source>
        <dbReference type="ARBA" id="ARBA00023012"/>
    </source>
</evidence>
<reference evidence="13 14" key="1">
    <citation type="submission" date="2012-06" db="EMBL/GenBank/DDBJ databases">
        <title>Finished chromosome of genome of Cylindrospermum stagnale PCC 7417.</title>
        <authorList>
            <consortium name="US DOE Joint Genome Institute"/>
            <person name="Gugger M."/>
            <person name="Coursin T."/>
            <person name="Rippka R."/>
            <person name="Tandeau De Marsac N."/>
            <person name="Huntemann M."/>
            <person name="Wei C.-L."/>
            <person name="Han J."/>
            <person name="Detter J.C."/>
            <person name="Han C."/>
            <person name="Tapia R."/>
            <person name="Chen A."/>
            <person name="Kyrpides N."/>
            <person name="Mavromatis K."/>
            <person name="Markowitz V."/>
            <person name="Szeto E."/>
            <person name="Ivanova N."/>
            <person name="Pagani I."/>
            <person name="Pati A."/>
            <person name="Goodwin L."/>
            <person name="Nordberg H.P."/>
            <person name="Cantor M.N."/>
            <person name="Hua S.X."/>
            <person name="Woyke T."/>
            <person name="Kerfeld C.A."/>
        </authorList>
    </citation>
    <scope>NUCLEOTIDE SEQUENCE [LARGE SCALE GENOMIC DNA]</scope>
    <source>
        <strain evidence="13 14">PCC 7417</strain>
    </source>
</reference>
<dbReference type="EMBL" id="CP003642">
    <property type="protein sequence ID" value="AFZ25911.1"/>
    <property type="molecule type" value="Genomic_DNA"/>
</dbReference>
<dbReference type="KEGG" id="csg:Cylst_3792"/>
<evidence type="ECO:0000256" key="2">
    <source>
        <dbReference type="ARBA" id="ARBA00012438"/>
    </source>
</evidence>
<dbReference type="PROSITE" id="PS50113">
    <property type="entry name" value="PAC"/>
    <property type="match status" value="1"/>
</dbReference>
<dbReference type="PANTHER" id="PTHR43547">
    <property type="entry name" value="TWO-COMPONENT HISTIDINE KINASE"/>
    <property type="match status" value="1"/>
</dbReference>
<dbReference type="FunFam" id="3.30.565.10:FF:000006">
    <property type="entry name" value="Sensor histidine kinase WalK"/>
    <property type="match status" value="1"/>
</dbReference>
<dbReference type="CDD" id="cd17580">
    <property type="entry name" value="REC_2_DhkD-like"/>
    <property type="match status" value="1"/>
</dbReference>
<evidence type="ECO:0000259" key="11">
    <source>
        <dbReference type="PROSITE" id="PS50112"/>
    </source>
</evidence>
<dbReference type="InterPro" id="IPR036890">
    <property type="entry name" value="HATPase_C_sf"/>
</dbReference>
<dbReference type="HOGENOM" id="CLU_000445_114_15_3"/>
<organism evidence="13 14">
    <name type="scientific">Cylindrospermum stagnale PCC 7417</name>
    <dbReference type="NCBI Taxonomy" id="56107"/>
    <lineage>
        <taxon>Bacteria</taxon>
        <taxon>Bacillati</taxon>
        <taxon>Cyanobacteriota</taxon>
        <taxon>Cyanophyceae</taxon>
        <taxon>Nostocales</taxon>
        <taxon>Nostocaceae</taxon>
        <taxon>Cylindrospermum</taxon>
    </lineage>
</organism>
<dbReference type="SUPFAM" id="SSF52172">
    <property type="entry name" value="CheY-like"/>
    <property type="match status" value="2"/>
</dbReference>
<dbReference type="SMART" id="SM00388">
    <property type="entry name" value="HisKA"/>
    <property type="match status" value="1"/>
</dbReference>
<dbReference type="PROSITE" id="PS50112">
    <property type="entry name" value="PAS"/>
    <property type="match status" value="1"/>
</dbReference>
<dbReference type="InterPro" id="IPR003594">
    <property type="entry name" value="HATPase_dom"/>
</dbReference>
<evidence type="ECO:0000256" key="7">
    <source>
        <dbReference type="ARBA" id="ARBA00055745"/>
    </source>
</evidence>
<dbReference type="Proteomes" id="UP000010475">
    <property type="component" value="Chromosome"/>
</dbReference>
<dbReference type="InterPro" id="IPR036097">
    <property type="entry name" value="HisK_dim/P_sf"/>
</dbReference>
<evidence type="ECO:0000256" key="4">
    <source>
        <dbReference type="ARBA" id="ARBA00022679"/>
    </source>
</evidence>
<dbReference type="OrthoDB" id="9790669at2"/>
<dbReference type="RefSeq" id="WP_015209156.1">
    <property type="nucleotide sequence ID" value="NC_019757.1"/>
</dbReference>
<keyword evidence="6" id="KW-0902">Two-component regulatory system</keyword>
<dbReference type="InterPro" id="IPR011006">
    <property type="entry name" value="CheY-like_superfamily"/>
</dbReference>
<feature type="domain" description="PAC" evidence="12">
    <location>
        <begin position="224"/>
        <end position="276"/>
    </location>
</feature>
<dbReference type="eggNOG" id="COG0745">
    <property type="taxonomic scope" value="Bacteria"/>
</dbReference>
<dbReference type="InterPro" id="IPR005467">
    <property type="entry name" value="His_kinase_dom"/>
</dbReference>
<feature type="domain" description="Histidine kinase" evidence="9">
    <location>
        <begin position="300"/>
        <end position="563"/>
    </location>
</feature>
<dbReference type="PATRIC" id="fig|56107.3.peg.4169"/>
<comment type="catalytic activity">
    <reaction evidence="1">
        <text>ATP + protein L-histidine = ADP + protein N-phospho-L-histidine.</text>
        <dbReference type="EC" id="2.7.13.3"/>
    </reaction>
</comment>
<dbReference type="PRINTS" id="PR00344">
    <property type="entry name" value="BCTRLSENSOR"/>
</dbReference>
<dbReference type="SMART" id="SM00086">
    <property type="entry name" value="PAC"/>
    <property type="match status" value="1"/>
</dbReference>
<dbReference type="CDD" id="cd00130">
    <property type="entry name" value="PAS"/>
    <property type="match status" value="1"/>
</dbReference>
<dbReference type="eggNOG" id="COG3437">
    <property type="taxonomic scope" value="Bacteria"/>
</dbReference>
<evidence type="ECO:0000313" key="13">
    <source>
        <dbReference type="EMBL" id="AFZ25911.1"/>
    </source>
</evidence>
<dbReference type="eggNOG" id="COG5002">
    <property type="taxonomic scope" value="Bacteria"/>
</dbReference>
<dbReference type="Pfam" id="PF00512">
    <property type="entry name" value="HisKA"/>
    <property type="match status" value="1"/>
</dbReference>
<dbReference type="SMART" id="SM00448">
    <property type="entry name" value="REC"/>
    <property type="match status" value="2"/>
</dbReference>